<protein>
    <submittedName>
        <fullName evidence="3">Calcium-binding EF-hand domain-containing protein</fullName>
    </submittedName>
</protein>
<dbReference type="PROSITE" id="PS00018">
    <property type="entry name" value="EF_HAND_1"/>
    <property type="match status" value="3"/>
</dbReference>
<dbReference type="GeneID" id="8622172"/>
<dbReference type="Pfam" id="PF13499">
    <property type="entry name" value="EF-hand_7"/>
    <property type="match status" value="1"/>
</dbReference>
<dbReference type="dictyBase" id="DDB_G0279681"/>
<reference evidence="3 4" key="1">
    <citation type="journal article" date="2005" name="Nature">
        <title>The genome of the social amoeba Dictyostelium discoideum.</title>
        <authorList>
            <consortium name="The Dictyostelium discoideum Sequencing Consortium"/>
            <person name="Eichinger L."/>
            <person name="Pachebat J.A."/>
            <person name="Glockner G."/>
            <person name="Rajandream M.A."/>
            <person name="Sucgang R."/>
            <person name="Berriman M."/>
            <person name="Song J."/>
            <person name="Olsen R."/>
            <person name="Szafranski K."/>
            <person name="Xu Q."/>
            <person name="Tunggal B."/>
            <person name="Kummerfeld S."/>
            <person name="Madera M."/>
            <person name="Konfortov B.A."/>
            <person name="Rivero F."/>
            <person name="Bankier A.T."/>
            <person name="Lehmann R."/>
            <person name="Hamlin N."/>
            <person name="Davies R."/>
            <person name="Gaudet P."/>
            <person name="Fey P."/>
            <person name="Pilcher K."/>
            <person name="Chen G."/>
            <person name="Saunders D."/>
            <person name="Sodergren E."/>
            <person name="Davis P."/>
            <person name="Kerhornou A."/>
            <person name="Nie X."/>
            <person name="Hall N."/>
            <person name="Anjard C."/>
            <person name="Hemphill L."/>
            <person name="Bason N."/>
            <person name="Farbrother P."/>
            <person name="Desany B."/>
            <person name="Just E."/>
            <person name="Morio T."/>
            <person name="Rost R."/>
            <person name="Churcher C."/>
            <person name="Cooper J."/>
            <person name="Haydock S."/>
            <person name="van Driessche N."/>
            <person name="Cronin A."/>
            <person name="Goodhead I."/>
            <person name="Muzny D."/>
            <person name="Mourier T."/>
            <person name="Pain A."/>
            <person name="Lu M."/>
            <person name="Harper D."/>
            <person name="Lindsay R."/>
            <person name="Hauser H."/>
            <person name="James K."/>
            <person name="Quiles M."/>
            <person name="Madan Babu M."/>
            <person name="Saito T."/>
            <person name="Buchrieser C."/>
            <person name="Wardroper A."/>
            <person name="Felder M."/>
            <person name="Thangavelu M."/>
            <person name="Johnson D."/>
            <person name="Knights A."/>
            <person name="Loulseged H."/>
            <person name="Mungall K."/>
            <person name="Oliver K."/>
            <person name="Price C."/>
            <person name="Quail M.A."/>
            <person name="Urushihara H."/>
            <person name="Hernandez J."/>
            <person name="Rabbinowitsch E."/>
            <person name="Steffen D."/>
            <person name="Sanders M."/>
            <person name="Ma J."/>
            <person name="Kohara Y."/>
            <person name="Sharp S."/>
            <person name="Simmonds M."/>
            <person name="Spiegler S."/>
            <person name="Tivey A."/>
            <person name="Sugano S."/>
            <person name="White B."/>
            <person name="Walker D."/>
            <person name="Woodward J."/>
            <person name="Winckler T."/>
            <person name="Tanaka Y."/>
            <person name="Shaulsky G."/>
            <person name="Schleicher M."/>
            <person name="Weinstock G."/>
            <person name="Rosenthal A."/>
            <person name="Cox E.C."/>
            <person name="Chisholm R.L."/>
            <person name="Gibbs R."/>
            <person name="Loomis W.F."/>
            <person name="Platzer M."/>
            <person name="Kay R.R."/>
            <person name="Williams J."/>
            <person name="Dear P.H."/>
            <person name="Noegel A.A."/>
            <person name="Barrell B."/>
            <person name="Kuspa A."/>
        </authorList>
    </citation>
    <scope>NUCLEOTIDE SEQUENCE [LARGE SCALE GENOMIC DNA]</scope>
    <source>
        <strain evidence="3 4">AX4</strain>
    </source>
</reference>
<dbReference type="PANTHER" id="PTHR10827">
    <property type="entry name" value="RETICULOCALBIN"/>
    <property type="match status" value="1"/>
</dbReference>
<organism evidence="3 4">
    <name type="scientific">Dictyostelium discoideum</name>
    <name type="common">Social amoeba</name>
    <dbReference type="NCBI Taxonomy" id="44689"/>
    <lineage>
        <taxon>Eukaryota</taxon>
        <taxon>Amoebozoa</taxon>
        <taxon>Evosea</taxon>
        <taxon>Eumycetozoa</taxon>
        <taxon>Dictyostelia</taxon>
        <taxon>Dictyosteliales</taxon>
        <taxon>Dictyosteliaceae</taxon>
        <taxon>Dictyostelium</taxon>
    </lineage>
</organism>
<dbReference type="EMBL" id="AAFI02000032">
    <property type="protein sequence ID" value="EAS66883.1"/>
    <property type="molecule type" value="Genomic_DNA"/>
</dbReference>
<dbReference type="Gene3D" id="1.10.238.10">
    <property type="entry name" value="EF-hand"/>
    <property type="match status" value="2"/>
</dbReference>
<dbReference type="InterPro" id="IPR018247">
    <property type="entry name" value="EF_Hand_1_Ca_BS"/>
</dbReference>
<dbReference type="Pfam" id="PF13202">
    <property type="entry name" value="EF-hand_5"/>
    <property type="match status" value="1"/>
</dbReference>
<keyword evidence="1" id="KW-0106">Calcium</keyword>
<dbReference type="InParanoid" id="Q1ZXH5"/>
<dbReference type="KEGG" id="ddi:DDB_G0279681"/>
<feature type="domain" description="EF-hand" evidence="2">
    <location>
        <begin position="41"/>
        <end position="76"/>
    </location>
</feature>
<sequence length="157" mass="17727">MNFFKKLCRILNEIIRTDSDFNQSITLQELIADLKNKKAKNPVGTAVAVFRDADKNKNGKLTYEEIRNWAITKNSNAINDALTKEVNEILSPMDKDNDGNLTAGEMLDYFVKQGLKLNDACEMIKSYFEQVDKDSDGILTVCELKKFIGADLQVPSQ</sequence>
<dbReference type="SMART" id="SM00054">
    <property type="entry name" value="EFh"/>
    <property type="match status" value="4"/>
</dbReference>
<name>Q1ZXH5_DICDI</name>
<dbReference type="GO" id="GO:0031012">
    <property type="term" value="C:extracellular matrix"/>
    <property type="evidence" value="ECO:0007005"/>
    <property type="project" value="dictyBase"/>
</dbReference>
<dbReference type="FunCoup" id="Q1ZXH5">
    <property type="interactions" value="14"/>
</dbReference>
<dbReference type="PaxDb" id="44689-DDB0233185"/>
<dbReference type="HOGENOM" id="CLU_1681184_0_0_1"/>
<dbReference type="STRING" id="44689.Q1ZXH5"/>
<dbReference type="SUPFAM" id="SSF47473">
    <property type="entry name" value="EF-hand"/>
    <property type="match status" value="1"/>
</dbReference>
<dbReference type="InterPro" id="IPR002048">
    <property type="entry name" value="EF_hand_dom"/>
</dbReference>
<proteinExistence type="predicted"/>
<comment type="caution">
    <text evidence="3">The sequence shown here is derived from an EMBL/GenBank/DDBJ whole genome shotgun (WGS) entry which is preliminary data.</text>
</comment>
<dbReference type="InterPro" id="IPR011992">
    <property type="entry name" value="EF-hand-dom_pair"/>
</dbReference>
<accession>Q1ZXH5</accession>
<dbReference type="PhylomeDB" id="Q1ZXH5"/>
<dbReference type="RefSeq" id="XP_001134567.1">
    <property type="nucleotide sequence ID" value="XM_001134567.1"/>
</dbReference>
<dbReference type="SMR" id="Q1ZXH5"/>
<evidence type="ECO:0000259" key="2">
    <source>
        <dbReference type="PROSITE" id="PS50222"/>
    </source>
</evidence>
<dbReference type="PANTHER" id="PTHR10827:SF52">
    <property type="entry name" value="IP16409P"/>
    <property type="match status" value="1"/>
</dbReference>
<keyword evidence="4" id="KW-1185">Reference proteome</keyword>
<gene>
    <name evidence="3" type="ORF">DDB_G0279681</name>
</gene>
<dbReference type="AlphaFoldDB" id="Q1ZXH5"/>
<evidence type="ECO:0000313" key="4">
    <source>
        <dbReference type="Proteomes" id="UP000002195"/>
    </source>
</evidence>
<dbReference type="VEuPathDB" id="AmoebaDB:DDB_G0279681"/>
<dbReference type="GO" id="GO:0005509">
    <property type="term" value="F:calcium ion binding"/>
    <property type="evidence" value="ECO:0007669"/>
    <property type="project" value="InterPro"/>
</dbReference>
<dbReference type="PROSITE" id="PS50222">
    <property type="entry name" value="EF_HAND_2"/>
    <property type="match status" value="3"/>
</dbReference>
<feature type="domain" description="EF-hand" evidence="2">
    <location>
        <begin position="81"/>
        <end position="116"/>
    </location>
</feature>
<dbReference type="Proteomes" id="UP000002195">
    <property type="component" value="Unassembled WGS sequence"/>
</dbReference>
<feature type="domain" description="EF-hand" evidence="2">
    <location>
        <begin position="119"/>
        <end position="154"/>
    </location>
</feature>
<evidence type="ECO:0000313" key="3">
    <source>
        <dbReference type="EMBL" id="EAS66883.1"/>
    </source>
</evidence>
<evidence type="ECO:0000256" key="1">
    <source>
        <dbReference type="ARBA" id="ARBA00022837"/>
    </source>
</evidence>